<evidence type="ECO:0000256" key="5">
    <source>
        <dbReference type="ARBA" id="ARBA00022989"/>
    </source>
</evidence>
<keyword evidence="6 8" id="KW-0472">Membrane</keyword>
<sequence>MTLTTYLLYVAAVALLILTPGPTMLMCMTNALNHGPRKAMTSVSGSVSAVLCVMLLSAMGLGALLAASETAFTVAKVIGAAYLIWLGIKTFRSEAAVLQSNPEQSCEQTLLRSEGPPRASNGPLGGQGATRSERPWGSHFLRGFLVGASNPKAVLFFAAFFPQFLNPTAPFVPQFTILALTFMAFEFTVLTCCALGVSRIAPLLRSNRAVRWFNRVSGGLFTLMGSLLLLTRRHA</sequence>
<feature type="transmembrane region" description="Helical" evidence="8">
    <location>
        <begin position="140"/>
        <end position="165"/>
    </location>
</feature>
<evidence type="ECO:0000256" key="1">
    <source>
        <dbReference type="ARBA" id="ARBA00004651"/>
    </source>
</evidence>
<dbReference type="Proteomes" id="UP001596084">
    <property type="component" value="Unassembled WGS sequence"/>
</dbReference>
<accession>A0ABW0QLC1</accession>
<dbReference type="PIRSF" id="PIRSF006324">
    <property type="entry name" value="LeuE"/>
    <property type="match status" value="1"/>
</dbReference>
<evidence type="ECO:0000313" key="10">
    <source>
        <dbReference type="Proteomes" id="UP001596084"/>
    </source>
</evidence>
<dbReference type="PANTHER" id="PTHR30086:SF14">
    <property type="entry name" value="HOMOSERINE_HOMOSERINE LACTONE EFFLUX PROTEIN"/>
    <property type="match status" value="1"/>
</dbReference>
<dbReference type="PANTHER" id="PTHR30086">
    <property type="entry name" value="ARGININE EXPORTER PROTEIN ARGO"/>
    <property type="match status" value="1"/>
</dbReference>
<proteinExistence type="inferred from homology"/>
<feature type="transmembrane region" description="Helical" evidence="8">
    <location>
        <begin position="6"/>
        <end position="27"/>
    </location>
</feature>
<feature type="transmembrane region" description="Helical" evidence="8">
    <location>
        <begin position="177"/>
        <end position="200"/>
    </location>
</feature>
<feature type="transmembrane region" description="Helical" evidence="8">
    <location>
        <begin position="39"/>
        <end position="65"/>
    </location>
</feature>
<comment type="caution">
    <text evidence="9">The sequence shown here is derived from an EMBL/GenBank/DDBJ whole genome shotgun (WGS) entry which is preliminary data.</text>
</comment>
<dbReference type="EMBL" id="JBHSMX010000065">
    <property type="protein sequence ID" value="MFC5523524.1"/>
    <property type="molecule type" value="Genomic_DNA"/>
</dbReference>
<name>A0ABW0QLC1_9BURK</name>
<evidence type="ECO:0000256" key="7">
    <source>
        <dbReference type="SAM" id="MobiDB-lite"/>
    </source>
</evidence>
<comment type="subcellular location">
    <subcellularLocation>
        <location evidence="1">Cell membrane</location>
        <topology evidence="1">Multi-pass membrane protein</topology>
    </subcellularLocation>
</comment>
<feature type="transmembrane region" description="Helical" evidence="8">
    <location>
        <begin position="71"/>
        <end position="88"/>
    </location>
</feature>
<organism evidence="9 10">
    <name type="scientific">Polaromonas jejuensis</name>
    <dbReference type="NCBI Taxonomy" id="457502"/>
    <lineage>
        <taxon>Bacteria</taxon>
        <taxon>Pseudomonadati</taxon>
        <taxon>Pseudomonadota</taxon>
        <taxon>Betaproteobacteria</taxon>
        <taxon>Burkholderiales</taxon>
        <taxon>Comamonadaceae</taxon>
        <taxon>Polaromonas</taxon>
    </lineage>
</organism>
<evidence type="ECO:0000256" key="3">
    <source>
        <dbReference type="ARBA" id="ARBA00022475"/>
    </source>
</evidence>
<evidence type="ECO:0000256" key="4">
    <source>
        <dbReference type="ARBA" id="ARBA00022692"/>
    </source>
</evidence>
<evidence type="ECO:0000313" key="9">
    <source>
        <dbReference type="EMBL" id="MFC5523524.1"/>
    </source>
</evidence>
<evidence type="ECO:0000256" key="6">
    <source>
        <dbReference type="ARBA" id="ARBA00023136"/>
    </source>
</evidence>
<evidence type="ECO:0000256" key="8">
    <source>
        <dbReference type="SAM" id="Phobius"/>
    </source>
</evidence>
<dbReference type="RefSeq" id="WP_068832654.1">
    <property type="nucleotide sequence ID" value="NZ_JBHSMX010000065.1"/>
</dbReference>
<reference evidence="10" key="1">
    <citation type="journal article" date="2019" name="Int. J. Syst. Evol. Microbiol.">
        <title>The Global Catalogue of Microorganisms (GCM) 10K type strain sequencing project: providing services to taxonomists for standard genome sequencing and annotation.</title>
        <authorList>
            <consortium name="The Broad Institute Genomics Platform"/>
            <consortium name="The Broad Institute Genome Sequencing Center for Infectious Disease"/>
            <person name="Wu L."/>
            <person name="Ma J."/>
        </authorList>
    </citation>
    <scope>NUCLEOTIDE SEQUENCE [LARGE SCALE GENOMIC DNA]</scope>
    <source>
        <strain evidence="10">CGMCC 4.7277</strain>
    </source>
</reference>
<protein>
    <submittedName>
        <fullName evidence="9">LysE family translocator</fullName>
    </submittedName>
</protein>
<keyword evidence="3" id="KW-1003">Cell membrane</keyword>
<dbReference type="Pfam" id="PF01810">
    <property type="entry name" value="LysE"/>
    <property type="match status" value="1"/>
</dbReference>
<gene>
    <name evidence="9" type="ORF">ACFPP7_21790</name>
</gene>
<keyword evidence="5 8" id="KW-1133">Transmembrane helix</keyword>
<keyword evidence="4 8" id="KW-0812">Transmembrane</keyword>
<feature type="region of interest" description="Disordered" evidence="7">
    <location>
        <begin position="107"/>
        <end position="133"/>
    </location>
</feature>
<keyword evidence="10" id="KW-1185">Reference proteome</keyword>
<comment type="similarity">
    <text evidence="2">Belongs to the Rht family.</text>
</comment>
<dbReference type="InterPro" id="IPR001123">
    <property type="entry name" value="LeuE-type"/>
</dbReference>
<evidence type="ECO:0000256" key="2">
    <source>
        <dbReference type="ARBA" id="ARBA00007928"/>
    </source>
</evidence>
<feature type="transmembrane region" description="Helical" evidence="8">
    <location>
        <begin position="212"/>
        <end position="230"/>
    </location>
</feature>